<dbReference type="Pfam" id="PF19124">
    <property type="entry name" value="DUF5808"/>
    <property type="match status" value="1"/>
</dbReference>
<feature type="domain" description="DUF1648" evidence="2">
    <location>
        <begin position="182"/>
        <end position="227"/>
    </location>
</feature>
<feature type="transmembrane region" description="Helical" evidence="1">
    <location>
        <begin position="115"/>
        <end position="138"/>
    </location>
</feature>
<dbReference type="EMBL" id="WAJR01000006">
    <property type="protein sequence ID" value="KAB1641330.1"/>
    <property type="molecule type" value="Genomic_DNA"/>
</dbReference>
<evidence type="ECO:0000259" key="3">
    <source>
        <dbReference type="Pfam" id="PF19124"/>
    </source>
</evidence>
<name>A0A6N6NNN0_9ACTN</name>
<feature type="transmembrane region" description="Helical" evidence="1">
    <location>
        <begin position="173"/>
        <end position="194"/>
    </location>
</feature>
<reference evidence="4 5" key="1">
    <citation type="submission" date="2019-09" db="EMBL/GenBank/DDBJ databases">
        <title>Whole genome shotgun sequencing (WGS) of Ellagibacter isourolithinifaciens DSM 104140(T) and Adlercreutzia muris DSM 29508(T).</title>
        <authorList>
            <person name="Stoll D.A."/>
            <person name="Danylec N."/>
            <person name="Huch M."/>
        </authorList>
    </citation>
    <scope>NUCLEOTIDE SEQUENCE [LARGE SCALE GENOMIC DNA]</scope>
    <source>
        <strain evidence="4 5">DSM 104140</strain>
    </source>
</reference>
<feature type="transmembrane region" description="Helical" evidence="1">
    <location>
        <begin position="77"/>
        <end position="95"/>
    </location>
</feature>
<dbReference type="InterPro" id="IPR043831">
    <property type="entry name" value="DUF5808"/>
</dbReference>
<dbReference type="PANTHER" id="PTHR37810">
    <property type="entry name" value="IMMUNITY PROTEIN SDPI"/>
    <property type="match status" value="1"/>
</dbReference>
<feature type="transmembrane region" description="Helical" evidence="1">
    <location>
        <begin position="26"/>
        <end position="45"/>
    </location>
</feature>
<keyword evidence="1" id="KW-1133">Transmembrane helix</keyword>
<keyword evidence="1" id="KW-0472">Membrane</keyword>
<dbReference type="GO" id="GO:0009636">
    <property type="term" value="P:response to toxic substance"/>
    <property type="evidence" value="ECO:0007669"/>
    <property type="project" value="TreeGrafter"/>
</dbReference>
<evidence type="ECO:0000313" key="4">
    <source>
        <dbReference type="EMBL" id="KAB1641330.1"/>
    </source>
</evidence>
<feature type="domain" description="DUF5808" evidence="3">
    <location>
        <begin position="357"/>
        <end position="382"/>
    </location>
</feature>
<keyword evidence="1" id="KW-0812">Transmembrane</keyword>
<evidence type="ECO:0000313" key="5">
    <source>
        <dbReference type="Proteomes" id="UP000468668"/>
    </source>
</evidence>
<accession>A0A6N6NNN0</accession>
<sequence length="403" mass="43466">MPSRSKIPQIAKATCPQRRSAMTDSLILVAFLIAIVFLSGALLAATPWFMKKNECFAVTIPESAQADVRFLAFRKRYAVAVLAVTLICAFALAIVPSVPLGKMGSAASAASSNAILSAAIVVAATVPPVVSFALMLHYRKRVEVIKREEGWKAERDEAVALIGFEGAPVPPSLAWNVVYVPIVLITLAIGLALYPSAPDMVPTHFDFAGNVNQWTPKGPALIAFPLLFEVFMAACFIFSHWMTIRSKKDIDPARPAISAYAYGAFARAECILLLVGGSVLTVVLGIVMILMMTEVLSLLVTMALIFAVTVIFVGATIAVSVVYGQSGSRLVKRLEENGDIIADNDEHWKAGVFYWNKDDASLILPKRFGVGWTMNWARPATWVIVGGFALASIAFVVACLLLM</sequence>
<proteinExistence type="predicted"/>
<evidence type="ECO:0000256" key="1">
    <source>
        <dbReference type="SAM" id="Phobius"/>
    </source>
</evidence>
<evidence type="ECO:0000259" key="2">
    <source>
        <dbReference type="Pfam" id="PF07853"/>
    </source>
</evidence>
<dbReference type="PANTHER" id="PTHR37810:SF9">
    <property type="entry name" value="MEMBRANE PROTEIN"/>
    <property type="match status" value="1"/>
</dbReference>
<gene>
    <name evidence="4" type="ORF">F8C90_04020</name>
</gene>
<keyword evidence="5" id="KW-1185">Reference proteome</keyword>
<dbReference type="Pfam" id="PF07853">
    <property type="entry name" value="DUF1648"/>
    <property type="match status" value="1"/>
</dbReference>
<feature type="transmembrane region" description="Helical" evidence="1">
    <location>
        <begin position="220"/>
        <end position="238"/>
    </location>
</feature>
<dbReference type="InterPro" id="IPR012867">
    <property type="entry name" value="DUF1648"/>
</dbReference>
<feature type="transmembrane region" description="Helical" evidence="1">
    <location>
        <begin position="270"/>
        <end position="292"/>
    </location>
</feature>
<protein>
    <submittedName>
        <fullName evidence="4">DUF1648 domain-containing protein</fullName>
    </submittedName>
</protein>
<dbReference type="OrthoDB" id="9808690at2"/>
<organism evidence="4 5">
    <name type="scientific">Ellagibacter isourolithinifaciens</name>
    <dbReference type="NCBI Taxonomy" id="2137581"/>
    <lineage>
        <taxon>Bacteria</taxon>
        <taxon>Bacillati</taxon>
        <taxon>Actinomycetota</taxon>
        <taxon>Coriobacteriia</taxon>
        <taxon>Eggerthellales</taxon>
        <taxon>Eggerthellaceae</taxon>
        <taxon>Ellagibacter</taxon>
    </lineage>
</organism>
<dbReference type="AlphaFoldDB" id="A0A6N6NNN0"/>
<feature type="transmembrane region" description="Helical" evidence="1">
    <location>
        <begin position="382"/>
        <end position="402"/>
    </location>
</feature>
<dbReference type="Proteomes" id="UP000468668">
    <property type="component" value="Unassembled WGS sequence"/>
</dbReference>
<feature type="transmembrane region" description="Helical" evidence="1">
    <location>
        <begin position="298"/>
        <end position="323"/>
    </location>
</feature>
<comment type="caution">
    <text evidence="4">The sequence shown here is derived from an EMBL/GenBank/DDBJ whole genome shotgun (WGS) entry which is preliminary data.</text>
</comment>